<dbReference type="InterPro" id="IPR013154">
    <property type="entry name" value="ADH-like_N"/>
</dbReference>
<evidence type="ECO:0000313" key="5">
    <source>
        <dbReference type="Proteomes" id="UP000250266"/>
    </source>
</evidence>
<reference evidence="4 5" key="1">
    <citation type="journal article" date="2016" name="Nat. Commun.">
        <title>Ectomycorrhizal ecology is imprinted in the genome of the dominant symbiotic fungus Cenococcum geophilum.</title>
        <authorList>
            <consortium name="DOE Joint Genome Institute"/>
            <person name="Peter M."/>
            <person name="Kohler A."/>
            <person name="Ohm R.A."/>
            <person name="Kuo A."/>
            <person name="Krutzmann J."/>
            <person name="Morin E."/>
            <person name="Arend M."/>
            <person name="Barry K.W."/>
            <person name="Binder M."/>
            <person name="Choi C."/>
            <person name="Clum A."/>
            <person name="Copeland A."/>
            <person name="Grisel N."/>
            <person name="Haridas S."/>
            <person name="Kipfer T."/>
            <person name="LaButti K."/>
            <person name="Lindquist E."/>
            <person name="Lipzen A."/>
            <person name="Maire R."/>
            <person name="Meier B."/>
            <person name="Mihaltcheva S."/>
            <person name="Molinier V."/>
            <person name="Murat C."/>
            <person name="Poggeler S."/>
            <person name="Quandt C.A."/>
            <person name="Sperisen C."/>
            <person name="Tritt A."/>
            <person name="Tisserant E."/>
            <person name="Crous P.W."/>
            <person name="Henrissat B."/>
            <person name="Nehls U."/>
            <person name="Egli S."/>
            <person name="Spatafora J.W."/>
            <person name="Grigoriev I.V."/>
            <person name="Martin F.M."/>
        </authorList>
    </citation>
    <scope>NUCLEOTIDE SEQUENCE [LARGE SCALE GENOMIC DNA]</scope>
    <source>
        <strain evidence="4 5">CBS 459.81</strain>
    </source>
</reference>
<feature type="domain" description="Enoyl reductase (ER)" evidence="3">
    <location>
        <begin position="15"/>
        <end position="348"/>
    </location>
</feature>
<organism evidence="4 5">
    <name type="scientific">Lepidopterella palustris CBS 459.81</name>
    <dbReference type="NCBI Taxonomy" id="1314670"/>
    <lineage>
        <taxon>Eukaryota</taxon>
        <taxon>Fungi</taxon>
        <taxon>Dikarya</taxon>
        <taxon>Ascomycota</taxon>
        <taxon>Pezizomycotina</taxon>
        <taxon>Dothideomycetes</taxon>
        <taxon>Pleosporomycetidae</taxon>
        <taxon>Mytilinidiales</taxon>
        <taxon>Argynnaceae</taxon>
        <taxon>Lepidopterella</taxon>
    </lineage>
</organism>
<accession>A0A8E2E0M9</accession>
<gene>
    <name evidence="4" type="ORF">K432DRAFT_309403</name>
</gene>
<dbReference type="InterPro" id="IPR013149">
    <property type="entry name" value="ADH-like_C"/>
</dbReference>
<dbReference type="OrthoDB" id="203908at2759"/>
<dbReference type="InterPro" id="IPR036291">
    <property type="entry name" value="NAD(P)-bd_dom_sf"/>
</dbReference>
<dbReference type="Pfam" id="PF00107">
    <property type="entry name" value="ADH_zinc_N"/>
    <property type="match status" value="1"/>
</dbReference>
<protein>
    <submittedName>
        <fullName evidence="4">NAD(P)-binding protein</fullName>
    </submittedName>
</protein>
<dbReference type="SMART" id="SM00829">
    <property type="entry name" value="PKS_ER"/>
    <property type="match status" value="1"/>
</dbReference>
<dbReference type="Pfam" id="PF08240">
    <property type="entry name" value="ADH_N"/>
    <property type="match status" value="1"/>
</dbReference>
<dbReference type="SUPFAM" id="SSF51735">
    <property type="entry name" value="NAD(P)-binding Rossmann-fold domains"/>
    <property type="match status" value="1"/>
</dbReference>
<keyword evidence="2" id="KW-0560">Oxidoreductase</keyword>
<evidence type="ECO:0000313" key="4">
    <source>
        <dbReference type="EMBL" id="OCK75060.1"/>
    </source>
</evidence>
<dbReference type="GO" id="GO:0016651">
    <property type="term" value="F:oxidoreductase activity, acting on NAD(P)H"/>
    <property type="evidence" value="ECO:0007669"/>
    <property type="project" value="TreeGrafter"/>
</dbReference>
<dbReference type="Proteomes" id="UP000250266">
    <property type="component" value="Unassembled WGS sequence"/>
</dbReference>
<evidence type="ECO:0000256" key="1">
    <source>
        <dbReference type="ARBA" id="ARBA00022857"/>
    </source>
</evidence>
<evidence type="ECO:0000256" key="2">
    <source>
        <dbReference type="ARBA" id="ARBA00023002"/>
    </source>
</evidence>
<dbReference type="Gene3D" id="3.40.50.720">
    <property type="entry name" value="NAD(P)-binding Rossmann-like Domain"/>
    <property type="match status" value="1"/>
</dbReference>
<dbReference type="GO" id="GO:0070402">
    <property type="term" value="F:NADPH binding"/>
    <property type="evidence" value="ECO:0007669"/>
    <property type="project" value="TreeGrafter"/>
</dbReference>
<keyword evidence="1" id="KW-0521">NADP</keyword>
<dbReference type="SUPFAM" id="SSF50129">
    <property type="entry name" value="GroES-like"/>
    <property type="match status" value="1"/>
</dbReference>
<name>A0A8E2E0M9_9PEZI</name>
<dbReference type="EMBL" id="KV745370">
    <property type="protein sequence ID" value="OCK75060.1"/>
    <property type="molecule type" value="Genomic_DNA"/>
</dbReference>
<dbReference type="InterPro" id="IPR020843">
    <property type="entry name" value="ER"/>
</dbReference>
<proteinExistence type="predicted"/>
<dbReference type="InterPro" id="IPR011032">
    <property type="entry name" value="GroES-like_sf"/>
</dbReference>
<evidence type="ECO:0000259" key="3">
    <source>
        <dbReference type="SMART" id="SM00829"/>
    </source>
</evidence>
<dbReference type="AlphaFoldDB" id="A0A8E2E0M9"/>
<dbReference type="PANTHER" id="PTHR48106">
    <property type="entry name" value="QUINONE OXIDOREDUCTASE PIG3-RELATED"/>
    <property type="match status" value="1"/>
</dbReference>
<dbReference type="PANTHER" id="PTHR48106:SF18">
    <property type="entry name" value="QUINONE OXIDOREDUCTASE PIG3"/>
    <property type="match status" value="1"/>
</dbReference>
<keyword evidence="5" id="KW-1185">Reference proteome</keyword>
<dbReference type="Gene3D" id="3.90.180.10">
    <property type="entry name" value="Medium-chain alcohol dehydrogenases, catalytic domain"/>
    <property type="match status" value="2"/>
</dbReference>
<sequence length="351" mass="38007">MRALVLSHPKATKPGDCFTYDTKYPKPSLPSDDWVLVRIHSIGLNRAELRAREAQPVSIMEYGIFMNEYHPGFPCPPIIGEEFVGEVAEVGKNAAAGGLAVGDRVAGWAYGGGKAHNGSYAEYTICHRLRCWKMGPAAKDVDWDVLGAIPMGLWTAYGAIFSAGMTKPGDTVLVHGATSSVGLWGVLCAKDQGCTVIATTRQESKLQKLKDTGADYVFLESELPQKVKEVAPEGVQCVLELVGLEAVESIAMPVTKRGGVVVKCGILGNAWKYHVGAGLALPGRYLTSWTTLQEDFDWAGKVLVETVEKVKSGKFKKEHFLDAVFDIEQVGEAHEYMEANKATGKVVLHVP</sequence>